<dbReference type="EMBL" id="UOGA01000179">
    <property type="protein sequence ID" value="VAX20498.1"/>
    <property type="molecule type" value="Genomic_DNA"/>
</dbReference>
<dbReference type="InterPro" id="IPR027706">
    <property type="entry name" value="PGP_Pase"/>
</dbReference>
<dbReference type="InterPro" id="IPR023214">
    <property type="entry name" value="HAD_sf"/>
</dbReference>
<dbReference type="AlphaFoldDB" id="A0A3B1C9E1"/>
<reference evidence="1" key="1">
    <citation type="submission" date="2018-06" db="EMBL/GenBank/DDBJ databases">
        <authorList>
            <person name="Zhirakovskaya E."/>
        </authorList>
    </citation>
    <scope>NUCLEOTIDE SEQUENCE</scope>
</reference>
<protein>
    <recommendedName>
        <fullName evidence="2">Hydrolase, HAD subfamily IIIA</fullName>
    </recommendedName>
</protein>
<proteinExistence type="predicted"/>
<dbReference type="GO" id="GO:0008962">
    <property type="term" value="F:phosphatidylglycerophosphatase activity"/>
    <property type="evidence" value="ECO:0007669"/>
    <property type="project" value="InterPro"/>
</dbReference>
<dbReference type="Pfam" id="PF09419">
    <property type="entry name" value="PGP_phosphatase"/>
    <property type="match status" value="1"/>
</dbReference>
<gene>
    <name evidence="1" type="ORF">MNBD_NITROSPINAE04-468</name>
</gene>
<dbReference type="InterPro" id="IPR036412">
    <property type="entry name" value="HAD-like_sf"/>
</dbReference>
<evidence type="ECO:0008006" key="2">
    <source>
        <dbReference type="Google" id="ProtNLM"/>
    </source>
</evidence>
<evidence type="ECO:0000313" key="1">
    <source>
        <dbReference type="EMBL" id="VAX20498.1"/>
    </source>
</evidence>
<dbReference type="Gene3D" id="3.40.50.1000">
    <property type="entry name" value="HAD superfamily/HAD-like"/>
    <property type="match status" value="1"/>
</dbReference>
<accession>A0A3B1C9E1</accession>
<organism evidence="1">
    <name type="scientific">hydrothermal vent metagenome</name>
    <dbReference type="NCBI Taxonomy" id="652676"/>
    <lineage>
        <taxon>unclassified sequences</taxon>
        <taxon>metagenomes</taxon>
        <taxon>ecological metagenomes</taxon>
    </lineage>
</organism>
<sequence length="192" mass="21240">MNKFSVIPLAWRLAKPLSERLNAPIYVEELTEERFKKLGAGAVVLDHDGVLGPSRSDAPDETGIEILNNAVKAFGAGKVFILSNTSSKREIRELEYENLVDGARYIKSEKKPDPAGLDIASDLSRIDIRKIAVIDDGPLTGILMALSSGAIPVYVKRKRMSENLLAKAVRLSTTWPQIALVRFLNLLRKVWS</sequence>
<name>A0A3B1C9E1_9ZZZZ</name>
<dbReference type="CDD" id="cd01427">
    <property type="entry name" value="HAD_like"/>
    <property type="match status" value="1"/>
</dbReference>
<dbReference type="SUPFAM" id="SSF56784">
    <property type="entry name" value="HAD-like"/>
    <property type="match status" value="1"/>
</dbReference>